<dbReference type="InterPro" id="IPR052893">
    <property type="entry name" value="TCS_response_regulator"/>
</dbReference>
<dbReference type="InterPro" id="IPR001789">
    <property type="entry name" value="Sig_transdc_resp-reg_receiver"/>
</dbReference>
<sequence length="134" mass="15490">MNKIFSACIIDDDPIFVYGTKRIMKEVGFSEEIEVFENGLDAIEELTQKSIVEKKLPRLIFLDLNMPIMNGWEFLDDFVKIPEAIRKDVVIYIVSSSIDPRDIERVKTYDIVTDYILKPVTPKDLKNMLDDLSA</sequence>
<protein>
    <submittedName>
        <fullName evidence="3">Response regulator receiver</fullName>
    </submittedName>
</protein>
<proteinExistence type="predicted"/>
<dbReference type="Pfam" id="PF00072">
    <property type="entry name" value="Response_reg"/>
    <property type="match status" value="1"/>
</dbReference>
<organism evidence="3 4">
    <name type="scientific">Cellulophaga geojensis KL-A</name>
    <dbReference type="NCBI Taxonomy" id="1328323"/>
    <lineage>
        <taxon>Bacteria</taxon>
        <taxon>Pseudomonadati</taxon>
        <taxon>Bacteroidota</taxon>
        <taxon>Flavobacteriia</taxon>
        <taxon>Flavobacteriales</taxon>
        <taxon>Flavobacteriaceae</taxon>
        <taxon>Cellulophaga</taxon>
    </lineage>
</organism>
<dbReference type="RefSeq" id="WP_013620666.1">
    <property type="nucleotide sequence ID" value="NZ_ARZX01000012.1"/>
</dbReference>
<dbReference type="PROSITE" id="PS50110">
    <property type="entry name" value="RESPONSE_REGULATORY"/>
    <property type="match status" value="1"/>
</dbReference>
<dbReference type="SUPFAM" id="SSF52172">
    <property type="entry name" value="CheY-like"/>
    <property type="match status" value="1"/>
</dbReference>
<evidence type="ECO:0000313" key="4">
    <source>
        <dbReference type="Proteomes" id="UP000019275"/>
    </source>
</evidence>
<reference evidence="3 4" key="1">
    <citation type="journal article" date="2014" name="Genome Announc.">
        <title>Draft Genome Sequence of the Carrageenan-Degrading Bacterium Cellulophaga sp. Strain KL-A, Isolated from Decaying Marine Algae.</title>
        <authorList>
            <person name="Shan D."/>
            <person name="Ying J."/>
            <person name="Li X."/>
            <person name="Gao Z."/>
            <person name="Wei G."/>
            <person name="Shao Z."/>
        </authorList>
    </citation>
    <scope>NUCLEOTIDE SEQUENCE [LARGE SCALE GENOMIC DNA]</scope>
    <source>
        <strain evidence="3 4">KL-A</strain>
    </source>
</reference>
<feature type="modified residue" description="4-aspartylphosphate" evidence="1">
    <location>
        <position position="63"/>
    </location>
</feature>
<name>A0ABN0RN88_9FLAO</name>
<keyword evidence="4" id="KW-1185">Reference proteome</keyword>
<dbReference type="PANTHER" id="PTHR44520:SF2">
    <property type="entry name" value="RESPONSE REGULATOR RCP1"/>
    <property type="match status" value="1"/>
</dbReference>
<dbReference type="EMBL" id="ARZX01000012">
    <property type="protein sequence ID" value="EWH13294.1"/>
    <property type="molecule type" value="Genomic_DNA"/>
</dbReference>
<accession>A0ABN0RN88</accession>
<evidence type="ECO:0000256" key="1">
    <source>
        <dbReference type="PROSITE-ProRule" id="PRU00169"/>
    </source>
</evidence>
<comment type="caution">
    <text evidence="3">The sequence shown here is derived from an EMBL/GenBank/DDBJ whole genome shotgun (WGS) entry which is preliminary data.</text>
</comment>
<gene>
    <name evidence="3" type="ORF">KLA_10233</name>
</gene>
<dbReference type="PANTHER" id="PTHR44520">
    <property type="entry name" value="RESPONSE REGULATOR RCP1-RELATED"/>
    <property type="match status" value="1"/>
</dbReference>
<evidence type="ECO:0000313" key="3">
    <source>
        <dbReference type="EMBL" id="EWH13294.1"/>
    </source>
</evidence>
<dbReference type="InterPro" id="IPR011006">
    <property type="entry name" value="CheY-like_superfamily"/>
</dbReference>
<keyword evidence="1" id="KW-0597">Phosphoprotein</keyword>
<dbReference type="SMART" id="SM00448">
    <property type="entry name" value="REC"/>
    <property type="match status" value="1"/>
</dbReference>
<dbReference type="Proteomes" id="UP000019275">
    <property type="component" value="Unassembled WGS sequence"/>
</dbReference>
<dbReference type="Gene3D" id="3.40.50.2300">
    <property type="match status" value="1"/>
</dbReference>
<evidence type="ECO:0000259" key="2">
    <source>
        <dbReference type="PROSITE" id="PS50110"/>
    </source>
</evidence>
<feature type="domain" description="Response regulatory" evidence="2">
    <location>
        <begin position="6"/>
        <end position="133"/>
    </location>
</feature>